<dbReference type="AlphaFoldDB" id="A0A315XT64"/>
<dbReference type="PANTHER" id="PTHR22916:SF3">
    <property type="entry name" value="UDP-GLCNAC:BETAGAL BETA-1,3-N-ACETYLGLUCOSAMINYLTRANSFERASE-LIKE PROTEIN 1"/>
    <property type="match status" value="1"/>
</dbReference>
<sequence length="326" mass="38709">MKISVILPVYNGEKYIQKAIESVLNQTFHDFELIVVNDGSTDNTLNIIESFDDNRIKIINQTNHGPGAARNNALKIAQGQYVMYLDCDDWYHERALEISYNEITKYDADMTFFQMINYNNGEIYENDWFDLKTFDESFEGRAFSPEETPGSIFDLSVGVCQKIYSREFLEEIDAKFPEGIFFEDMPFFYYVYLKARRISIIKRHLYYRRKHDESITHVVDEKFLDTVAAGQVLMRIFIENEWYDAYKFDLLAYKINGPRFALRDLPLKCKSKMFMLIKEDYMQIKDSEYYQDFLDNLGPIKRKFFLDVIDADDYEEFMELNSQQAQ</sequence>
<feature type="domain" description="Glycosyltransferase 2-like" evidence="1">
    <location>
        <begin position="4"/>
        <end position="122"/>
    </location>
</feature>
<dbReference type="GO" id="GO:0016758">
    <property type="term" value="F:hexosyltransferase activity"/>
    <property type="evidence" value="ECO:0007669"/>
    <property type="project" value="UniProtKB-ARBA"/>
</dbReference>
<evidence type="ECO:0000313" key="3">
    <source>
        <dbReference type="Proteomes" id="UP000251717"/>
    </source>
</evidence>
<dbReference type="PANTHER" id="PTHR22916">
    <property type="entry name" value="GLYCOSYLTRANSFERASE"/>
    <property type="match status" value="1"/>
</dbReference>
<organism evidence="2 3">
    <name type="scientific">Methanobrevibacter thaueri</name>
    <dbReference type="NCBI Taxonomy" id="190975"/>
    <lineage>
        <taxon>Archaea</taxon>
        <taxon>Methanobacteriati</taxon>
        <taxon>Methanobacteriota</taxon>
        <taxon>Methanomada group</taxon>
        <taxon>Methanobacteria</taxon>
        <taxon>Methanobacteriales</taxon>
        <taxon>Methanobacteriaceae</taxon>
        <taxon>Methanobrevibacter</taxon>
    </lineage>
</organism>
<reference evidence="2 3" key="1">
    <citation type="submission" date="2017-03" db="EMBL/GenBank/DDBJ databases">
        <title>Genome sequence of Methanobrevibacter thaueri.</title>
        <authorList>
            <person name="Poehlein A."/>
            <person name="Seedorf H."/>
            <person name="Daniel R."/>
        </authorList>
    </citation>
    <scope>NUCLEOTIDE SEQUENCE [LARGE SCALE GENOMIC DNA]</scope>
    <source>
        <strain evidence="2 3">DSM 11995</strain>
    </source>
</reference>
<dbReference type="EC" id="2.4.-.-" evidence="2"/>
<dbReference type="InterPro" id="IPR029044">
    <property type="entry name" value="Nucleotide-diphossugar_trans"/>
</dbReference>
<proteinExistence type="predicted"/>
<dbReference type="InterPro" id="IPR001173">
    <property type="entry name" value="Glyco_trans_2-like"/>
</dbReference>
<dbReference type="Pfam" id="PF00535">
    <property type="entry name" value="Glycos_transf_2"/>
    <property type="match status" value="1"/>
</dbReference>
<dbReference type="CDD" id="cd00761">
    <property type="entry name" value="Glyco_tranf_GTA_type"/>
    <property type="match status" value="1"/>
</dbReference>
<evidence type="ECO:0000259" key="1">
    <source>
        <dbReference type="Pfam" id="PF00535"/>
    </source>
</evidence>
<keyword evidence="2" id="KW-0328">Glycosyltransferase</keyword>
<evidence type="ECO:0000313" key="2">
    <source>
        <dbReference type="EMBL" id="PWB88319.1"/>
    </source>
</evidence>
<comment type="caution">
    <text evidence="2">The sequence shown here is derived from an EMBL/GenBank/DDBJ whole genome shotgun (WGS) entry which is preliminary data.</text>
</comment>
<gene>
    <name evidence="2" type="primary">epsH_1</name>
    <name evidence="2" type="ORF">MBBTH_00500</name>
</gene>
<accession>A0A315XT64</accession>
<keyword evidence="2" id="KW-0808">Transferase</keyword>
<dbReference type="SUPFAM" id="SSF53448">
    <property type="entry name" value="Nucleotide-diphospho-sugar transferases"/>
    <property type="match status" value="1"/>
</dbReference>
<dbReference type="Gene3D" id="3.90.550.10">
    <property type="entry name" value="Spore Coat Polysaccharide Biosynthesis Protein SpsA, Chain A"/>
    <property type="match status" value="1"/>
</dbReference>
<dbReference type="EMBL" id="MZGS01000006">
    <property type="protein sequence ID" value="PWB88319.1"/>
    <property type="molecule type" value="Genomic_DNA"/>
</dbReference>
<keyword evidence="3" id="KW-1185">Reference proteome</keyword>
<protein>
    <submittedName>
        <fullName evidence="2">Putative glycosyltransferase EpsH</fullName>
        <ecNumber evidence="2">2.4.-.-</ecNumber>
    </submittedName>
</protein>
<dbReference type="Proteomes" id="UP000251717">
    <property type="component" value="Unassembled WGS sequence"/>
</dbReference>
<name>A0A315XT64_9EURY</name>